<dbReference type="EMBL" id="BAAAEO010000002">
    <property type="protein sequence ID" value="GAA0547292.1"/>
    <property type="molecule type" value="Genomic_DNA"/>
</dbReference>
<organism evidence="4 5">
    <name type="scientific">Rheinheimera aquimaris</name>
    <dbReference type="NCBI Taxonomy" id="412437"/>
    <lineage>
        <taxon>Bacteria</taxon>
        <taxon>Pseudomonadati</taxon>
        <taxon>Pseudomonadota</taxon>
        <taxon>Gammaproteobacteria</taxon>
        <taxon>Chromatiales</taxon>
        <taxon>Chromatiaceae</taxon>
        <taxon>Rheinheimera</taxon>
    </lineage>
</organism>
<dbReference type="PROSITE" id="PS50975">
    <property type="entry name" value="ATP_GRASP"/>
    <property type="match status" value="1"/>
</dbReference>
<protein>
    <recommendedName>
        <fullName evidence="3">ATP-grasp domain-containing protein</fullName>
    </recommendedName>
</protein>
<dbReference type="PANTHER" id="PTHR21621:SF0">
    <property type="entry name" value="BETA-CITRYLGLUTAMATE SYNTHASE B-RELATED"/>
    <property type="match status" value="1"/>
</dbReference>
<dbReference type="InterPro" id="IPR048936">
    <property type="entry name" value="MvdD-like_ATPgrasp"/>
</dbReference>
<evidence type="ECO:0000256" key="1">
    <source>
        <dbReference type="ARBA" id="ARBA00023211"/>
    </source>
</evidence>
<dbReference type="SUPFAM" id="SSF56059">
    <property type="entry name" value="Glutathione synthetase ATP-binding domain-like"/>
    <property type="match status" value="1"/>
</dbReference>
<feature type="domain" description="ATP-grasp" evidence="3">
    <location>
        <begin position="133"/>
        <end position="328"/>
    </location>
</feature>
<accession>A0ABP3NQ84</accession>
<gene>
    <name evidence="4" type="ORF">GCM10009098_13590</name>
</gene>
<comment type="caution">
    <text evidence="4">The sequence shown here is derived from an EMBL/GenBank/DDBJ whole genome shotgun (WGS) entry which is preliminary data.</text>
</comment>
<dbReference type="InterPro" id="IPR004218">
    <property type="entry name" value="GSHS_ATP-bd"/>
</dbReference>
<dbReference type="PANTHER" id="PTHR21621">
    <property type="entry name" value="RIBOSOMAL PROTEIN S6 MODIFICATION PROTEIN"/>
    <property type="match status" value="1"/>
</dbReference>
<reference evidence="5" key="1">
    <citation type="journal article" date="2019" name="Int. J. Syst. Evol. Microbiol.">
        <title>The Global Catalogue of Microorganisms (GCM) 10K type strain sequencing project: providing services to taxonomists for standard genome sequencing and annotation.</title>
        <authorList>
            <consortium name="The Broad Institute Genomics Platform"/>
            <consortium name="The Broad Institute Genome Sequencing Center for Infectious Disease"/>
            <person name="Wu L."/>
            <person name="Ma J."/>
        </authorList>
    </citation>
    <scope>NUCLEOTIDE SEQUENCE [LARGE SCALE GENOMIC DNA]</scope>
    <source>
        <strain evidence="5">JCM 14331</strain>
    </source>
</reference>
<keyword evidence="5" id="KW-1185">Reference proteome</keyword>
<evidence type="ECO:0000313" key="5">
    <source>
        <dbReference type="Proteomes" id="UP001501169"/>
    </source>
</evidence>
<proteinExistence type="predicted"/>
<evidence type="ECO:0000259" key="3">
    <source>
        <dbReference type="PROSITE" id="PS50975"/>
    </source>
</evidence>
<dbReference type="Gene3D" id="3.30.470.20">
    <property type="entry name" value="ATP-grasp fold, B domain"/>
    <property type="match status" value="1"/>
</dbReference>
<evidence type="ECO:0000256" key="2">
    <source>
        <dbReference type="PROSITE-ProRule" id="PRU00409"/>
    </source>
</evidence>
<keyword evidence="2" id="KW-0067">ATP-binding</keyword>
<keyword evidence="1" id="KW-0464">Manganese</keyword>
<dbReference type="InterPro" id="IPR011761">
    <property type="entry name" value="ATP-grasp"/>
</dbReference>
<dbReference type="Proteomes" id="UP001501169">
    <property type="component" value="Unassembled WGS sequence"/>
</dbReference>
<keyword evidence="2" id="KW-0547">Nucleotide-binding</keyword>
<evidence type="ECO:0000313" key="4">
    <source>
        <dbReference type="EMBL" id="GAA0547292.1"/>
    </source>
</evidence>
<dbReference type="Pfam" id="PF21068">
    <property type="entry name" value="ATPgraspMvdD"/>
    <property type="match status" value="1"/>
</dbReference>
<dbReference type="RefSeq" id="WP_226766342.1">
    <property type="nucleotide sequence ID" value="NZ_BAAAEO010000002.1"/>
</dbReference>
<name>A0ABP3NQ84_9GAMM</name>
<sequence>MTKRVLIVSNSFDLHADLVTPYLNDYHAEPFRIDLDCFPRDYQIVQLFWHGKLISNITHLPSGQCLNLDEVGAIWLRKPADYAFISNDLAPQELAYAKLETEHALFGLLYPLDCYWMSHPIQLRGAMWKAEQLHRATKFGFNVPRSLVTNCAQQVRVFKQQVPGEIIFKPLSSSSLAADAVAESERIAEGIPTTIIDDAMMNNLEAVNELPCHFQEYVDKQYELRVTVIAGETFAAKIHSQDDVRTAVDSRDISANIIYEATQLPADIAQRCREFVSSYGLNFSALDLIVTPQDEYVFLENNPNGQFLYVEQLIPEFQLVKAVAATLAAEAQCRS</sequence>
<dbReference type="Pfam" id="PF02955">
    <property type="entry name" value="GSH-S_ATP"/>
    <property type="match status" value="1"/>
</dbReference>